<proteinExistence type="predicted"/>
<dbReference type="STRING" id="1086013.SAMN05421774_11214"/>
<dbReference type="GO" id="GO:0005886">
    <property type="term" value="C:plasma membrane"/>
    <property type="evidence" value="ECO:0007669"/>
    <property type="project" value="UniProtKB-SubCell"/>
</dbReference>
<evidence type="ECO:0000313" key="8">
    <source>
        <dbReference type="Proteomes" id="UP000186141"/>
    </source>
</evidence>
<dbReference type="AlphaFoldDB" id="A0A1N7QIA6"/>
<dbReference type="Pfam" id="PF01810">
    <property type="entry name" value="LysE"/>
    <property type="match status" value="1"/>
</dbReference>
<feature type="transmembrane region" description="Helical" evidence="6">
    <location>
        <begin position="71"/>
        <end position="91"/>
    </location>
</feature>
<evidence type="ECO:0000256" key="1">
    <source>
        <dbReference type="ARBA" id="ARBA00004651"/>
    </source>
</evidence>
<dbReference type="GO" id="GO:0015171">
    <property type="term" value="F:amino acid transmembrane transporter activity"/>
    <property type="evidence" value="ECO:0007669"/>
    <property type="project" value="TreeGrafter"/>
</dbReference>
<dbReference type="OrthoDB" id="9804822at2"/>
<dbReference type="PANTHER" id="PTHR30086:SF21">
    <property type="entry name" value="TRANSPORT PROTEIN"/>
    <property type="match status" value="1"/>
</dbReference>
<keyword evidence="5 6" id="KW-0472">Membrane</keyword>
<keyword evidence="4 6" id="KW-1133">Transmembrane helix</keyword>
<comment type="subcellular location">
    <subcellularLocation>
        <location evidence="1">Cell membrane</location>
        <topology evidence="1">Multi-pass membrane protein</topology>
    </subcellularLocation>
</comment>
<reference evidence="7 8" key="1">
    <citation type="submission" date="2017-01" db="EMBL/GenBank/DDBJ databases">
        <authorList>
            <person name="Mah S.A."/>
            <person name="Swanson W.J."/>
            <person name="Moy G.W."/>
            <person name="Vacquier V.D."/>
        </authorList>
    </citation>
    <scope>NUCLEOTIDE SEQUENCE [LARGE SCALE GENOMIC DNA]</scope>
    <source>
        <strain evidence="7 8">DSM 26375</strain>
    </source>
</reference>
<protein>
    <submittedName>
        <fullName evidence="7">Threonine/homoserine/homoserine lactone efflux protein</fullName>
    </submittedName>
</protein>
<dbReference type="RefSeq" id="WP_076533994.1">
    <property type="nucleotide sequence ID" value="NZ_BMEH01000012.1"/>
</dbReference>
<evidence type="ECO:0000256" key="2">
    <source>
        <dbReference type="ARBA" id="ARBA00022475"/>
    </source>
</evidence>
<evidence type="ECO:0000313" key="7">
    <source>
        <dbReference type="EMBL" id="SIT22538.1"/>
    </source>
</evidence>
<gene>
    <name evidence="7" type="ORF">SAMN05421774_11214</name>
</gene>
<dbReference type="EMBL" id="FTOT01000012">
    <property type="protein sequence ID" value="SIT22538.1"/>
    <property type="molecule type" value="Genomic_DNA"/>
</dbReference>
<evidence type="ECO:0000256" key="3">
    <source>
        <dbReference type="ARBA" id="ARBA00022692"/>
    </source>
</evidence>
<dbReference type="InterPro" id="IPR001123">
    <property type="entry name" value="LeuE-type"/>
</dbReference>
<keyword evidence="8" id="KW-1185">Reference proteome</keyword>
<keyword evidence="3 6" id="KW-0812">Transmembrane</keyword>
<sequence>MTLAAFLAAWALHLVAAASPGPAVLMAARTGVTEGFRTGMWLAFGLGLGALVWAVAALFGLAVLFQIAPALLWGFKVAGGLFLCWIAWNMWRHAADPLPAPVEGRAARGRLSALRLGLATQLANPKPAVFFGAVFVGTVPPGTSLPWIAALLFAVWMNEVICNILVARLFSFDRTRSIYARLKTGIDRAFGGILAVLGLKIAAT</sequence>
<organism evidence="7 8">
    <name type="scientific">Gemmobacter megaterium</name>
    <dbReference type="NCBI Taxonomy" id="1086013"/>
    <lineage>
        <taxon>Bacteria</taxon>
        <taxon>Pseudomonadati</taxon>
        <taxon>Pseudomonadota</taxon>
        <taxon>Alphaproteobacteria</taxon>
        <taxon>Rhodobacterales</taxon>
        <taxon>Paracoccaceae</taxon>
        <taxon>Gemmobacter</taxon>
    </lineage>
</organism>
<dbReference type="Proteomes" id="UP000186141">
    <property type="component" value="Unassembled WGS sequence"/>
</dbReference>
<name>A0A1N7QIA6_9RHOB</name>
<keyword evidence="2" id="KW-1003">Cell membrane</keyword>
<accession>A0A1N7QIA6</accession>
<feature type="transmembrane region" description="Helical" evidence="6">
    <location>
        <begin position="41"/>
        <end position="64"/>
    </location>
</feature>
<feature type="transmembrane region" description="Helical" evidence="6">
    <location>
        <begin position="145"/>
        <end position="166"/>
    </location>
</feature>
<dbReference type="PANTHER" id="PTHR30086">
    <property type="entry name" value="ARGININE EXPORTER PROTEIN ARGO"/>
    <property type="match status" value="1"/>
</dbReference>
<evidence type="ECO:0000256" key="6">
    <source>
        <dbReference type="SAM" id="Phobius"/>
    </source>
</evidence>
<evidence type="ECO:0000256" key="5">
    <source>
        <dbReference type="ARBA" id="ARBA00023136"/>
    </source>
</evidence>
<evidence type="ECO:0000256" key="4">
    <source>
        <dbReference type="ARBA" id="ARBA00022989"/>
    </source>
</evidence>